<evidence type="ECO:0000256" key="1">
    <source>
        <dbReference type="SAM" id="Phobius"/>
    </source>
</evidence>
<keyword evidence="1" id="KW-0812">Transmembrane</keyword>
<gene>
    <name evidence="2" type="ORF">I3X05_18335</name>
</gene>
<evidence type="ECO:0000313" key="3">
    <source>
        <dbReference type="Proteomes" id="UP000594435"/>
    </source>
</evidence>
<evidence type="ECO:0000313" key="2">
    <source>
        <dbReference type="EMBL" id="QPL56065.1"/>
    </source>
</evidence>
<keyword evidence="1" id="KW-0472">Membrane</keyword>
<dbReference type="AlphaFoldDB" id="A0AAJ4LWN9"/>
<feature type="transmembrane region" description="Helical" evidence="1">
    <location>
        <begin position="31"/>
        <end position="50"/>
    </location>
</feature>
<reference evidence="2 3" key="1">
    <citation type="submission" date="2020-11" db="EMBL/GenBank/DDBJ databases">
        <title>Complete and Circularized Genome Assembly of a human isolate of Vibrio navarrensis biotype pommerensis with MiSeq and MinION Sequence Data.</title>
        <authorList>
            <person name="Schwartz K."/>
            <person name="Borowiak M."/>
            <person name="Deneke C."/>
            <person name="Balau V."/>
            <person name="Metelmann C."/>
            <person name="Strauch E."/>
        </authorList>
    </citation>
    <scope>NUCLEOTIDE SEQUENCE [LARGE SCALE GENOMIC DNA]</scope>
    <source>
        <strain evidence="2 3">20-VB00237</strain>
    </source>
</reference>
<feature type="transmembrane region" description="Helical" evidence="1">
    <location>
        <begin position="57"/>
        <end position="76"/>
    </location>
</feature>
<keyword evidence="1" id="KW-1133">Transmembrane helix</keyword>
<dbReference type="RefSeq" id="WP_045572114.1">
    <property type="nucleotide sequence ID" value="NZ_CP065218.1"/>
</dbReference>
<dbReference type="EMBL" id="CP065218">
    <property type="protein sequence ID" value="QPL56065.1"/>
    <property type="molecule type" value="Genomic_DNA"/>
</dbReference>
<accession>A0AAJ4LWN9</accession>
<proteinExistence type="predicted"/>
<feature type="transmembrane region" description="Helical" evidence="1">
    <location>
        <begin position="88"/>
        <end position="113"/>
    </location>
</feature>
<protein>
    <submittedName>
        <fullName evidence="2">Uncharacterized protein</fullName>
    </submittedName>
</protein>
<organism evidence="2 3">
    <name type="scientific">Vibrio navarrensis</name>
    <dbReference type="NCBI Taxonomy" id="29495"/>
    <lineage>
        <taxon>Bacteria</taxon>
        <taxon>Pseudomonadati</taxon>
        <taxon>Pseudomonadota</taxon>
        <taxon>Gammaproteobacteria</taxon>
        <taxon>Vibrionales</taxon>
        <taxon>Vibrionaceae</taxon>
        <taxon>Vibrio</taxon>
    </lineage>
</organism>
<name>A0AAJ4LWN9_9VIBR</name>
<dbReference type="Proteomes" id="UP000594435">
    <property type="component" value="Chromosome 2"/>
</dbReference>
<sequence>MMLPRTLFTLLRTQSDSLAQLRLVMSLTLRTLLWHLLLVLCHLTFMTIWLKQFTLPLYWLVLLILLFGLNGAWAMWKHYYPPRKLWAVQGVGIAMMVATIPINPDYFIVPYLLSLACMHYRCQGCIELVNPSRGNG</sequence>